<dbReference type="EMBL" id="BRXX01000402">
    <property type="protein sequence ID" value="GMI09579.1"/>
    <property type="molecule type" value="Genomic_DNA"/>
</dbReference>
<reference evidence="2" key="1">
    <citation type="journal article" date="2023" name="Commun. Biol.">
        <title>Genome analysis of Parmales, the sister group of diatoms, reveals the evolutionary specialization of diatoms from phago-mixotrophs to photoautotrophs.</title>
        <authorList>
            <person name="Ban H."/>
            <person name="Sato S."/>
            <person name="Yoshikawa S."/>
            <person name="Yamada K."/>
            <person name="Nakamura Y."/>
            <person name="Ichinomiya M."/>
            <person name="Sato N."/>
            <person name="Blanc-Mathieu R."/>
            <person name="Endo H."/>
            <person name="Kuwata A."/>
            <person name="Ogata H."/>
        </authorList>
    </citation>
    <scope>NUCLEOTIDE SEQUENCE [LARGE SCALE GENOMIC DNA]</scope>
    <source>
        <strain evidence="2">NIES 3699</strain>
    </source>
</reference>
<dbReference type="AlphaFoldDB" id="A0A9W7FCD4"/>
<accession>A0A9W7FCD4</accession>
<comment type="caution">
    <text evidence="1">The sequence shown here is derived from an EMBL/GenBank/DDBJ whole genome shotgun (WGS) entry which is preliminary data.</text>
</comment>
<gene>
    <name evidence="1" type="ORF">TrVE_jg10418</name>
</gene>
<name>A0A9W7FCD4_9STRA</name>
<protein>
    <submittedName>
        <fullName evidence="1">Uncharacterized protein</fullName>
    </submittedName>
</protein>
<sequence>MPSDSADNGSNGDYSTYKVSDVSKSNFTHIFKFNALHNQINGLLDSYMTEGYIYRPGFGSFGQDSKPRYEAAFDADGSKVESFSPELCAKKNEEVRPMFRKIIDRLAVESGINPKAMCGRPVRKVEVPNTKKEDWSFIDNVPTVVDHPVTPTEELWKLDDFRYSSTLGATLTCITEEELFLSIATALSTFKGITKLSNYLISPKWSGARYIDMIVMVSGVPCNFQIHFAPLTICSATISEVSDYFGSMFEDMKAVDVKKKLIAFKRMGEMPKEKDVQETLRMILAGTDKQKMDAIVQITGG</sequence>
<dbReference type="Proteomes" id="UP001165160">
    <property type="component" value="Unassembled WGS sequence"/>
</dbReference>
<proteinExistence type="predicted"/>
<keyword evidence="2" id="KW-1185">Reference proteome</keyword>
<organism evidence="1 2">
    <name type="scientific">Triparma verrucosa</name>
    <dbReference type="NCBI Taxonomy" id="1606542"/>
    <lineage>
        <taxon>Eukaryota</taxon>
        <taxon>Sar</taxon>
        <taxon>Stramenopiles</taxon>
        <taxon>Ochrophyta</taxon>
        <taxon>Bolidophyceae</taxon>
        <taxon>Parmales</taxon>
        <taxon>Triparmaceae</taxon>
        <taxon>Triparma</taxon>
    </lineage>
</organism>
<evidence type="ECO:0000313" key="1">
    <source>
        <dbReference type="EMBL" id="GMI09579.1"/>
    </source>
</evidence>
<evidence type="ECO:0000313" key="2">
    <source>
        <dbReference type="Proteomes" id="UP001165160"/>
    </source>
</evidence>